<dbReference type="PANTHER" id="PTHR35011:SF10">
    <property type="entry name" value="TRAP TRANSPORTER SMALL PERMEASE PROTEIN"/>
    <property type="match status" value="1"/>
</dbReference>
<feature type="transmembrane region" description="Helical" evidence="9">
    <location>
        <begin position="52"/>
        <end position="75"/>
    </location>
</feature>
<evidence type="ECO:0000256" key="2">
    <source>
        <dbReference type="ARBA" id="ARBA00022448"/>
    </source>
</evidence>
<evidence type="ECO:0000313" key="11">
    <source>
        <dbReference type="EMBL" id="MDR5895206.1"/>
    </source>
</evidence>
<dbReference type="PANTHER" id="PTHR35011">
    <property type="entry name" value="2,3-DIKETO-L-GULONATE TRAP TRANSPORTER SMALL PERMEASE PROTEIN YIAM"/>
    <property type="match status" value="1"/>
</dbReference>
<dbReference type="Pfam" id="PF04290">
    <property type="entry name" value="DctQ"/>
    <property type="match status" value="1"/>
</dbReference>
<comment type="similarity">
    <text evidence="8 9">Belongs to the TRAP transporter small permease family.</text>
</comment>
<dbReference type="RefSeq" id="WP_251590512.1">
    <property type="nucleotide sequence ID" value="NZ_JAMLJI010000001.1"/>
</dbReference>
<reference evidence="11 12" key="1">
    <citation type="submission" date="2023-04" db="EMBL/GenBank/DDBJ databases">
        <title>A long-awaited taxogenomic arrangement of the family Halomonadaceae.</title>
        <authorList>
            <person name="De La Haba R."/>
            <person name="Chuvochina M."/>
            <person name="Wittouck S."/>
            <person name="Arahal D.R."/>
            <person name="Sanchez-Porro C."/>
            <person name="Hugenholtz P."/>
            <person name="Ventosa A."/>
        </authorList>
    </citation>
    <scope>NUCLEOTIDE SEQUENCE [LARGE SCALE GENOMIC DNA]</scope>
    <source>
        <strain evidence="11 12">DSM 22428</strain>
    </source>
</reference>
<evidence type="ECO:0000256" key="7">
    <source>
        <dbReference type="ARBA" id="ARBA00023136"/>
    </source>
</evidence>
<evidence type="ECO:0000313" key="12">
    <source>
        <dbReference type="Proteomes" id="UP001269375"/>
    </source>
</evidence>
<comment type="subcellular location">
    <subcellularLocation>
        <location evidence="1 9">Cell inner membrane</location>
        <topology evidence="1 9">Multi-pass membrane protein</topology>
    </subcellularLocation>
</comment>
<evidence type="ECO:0000256" key="9">
    <source>
        <dbReference type="RuleBase" id="RU369079"/>
    </source>
</evidence>
<accession>A0ABU1GUF4</accession>
<gene>
    <name evidence="11" type="ORF">QC825_03815</name>
</gene>
<feature type="transmembrane region" description="Helical" evidence="9">
    <location>
        <begin position="135"/>
        <end position="157"/>
    </location>
</feature>
<feature type="transmembrane region" description="Helical" evidence="9">
    <location>
        <begin position="96"/>
        <end position="115"/>
    </location>
</feature>
<protein>
    <recommendedName>
        <fullName evidence="9">TRAP transporter small permease protein</fullName>
    </recommendedName>
</protein>
<evidence type="ECO:0000256" key="8">
    <source>
        <dbReference type="ARBA" id="ARBA00038436"/>
    </source>
</evidence>
<dbReference type="Proteomes" id="UP001269375">
    <property type="component" value="Unassembled WGS sequence"/>
</dbReference>
<keyword evidence="3" id="KW-1003">Cell membrane</keyword>
<feature type="domain" description="Tripartite ATP-independent periplasmic transporters DctQ component" evidence="10">
    <location>
        <begin position="23"/>
        <end position="164"/>
    </location>
</feature>
<evidence type="ECO:0000256" key="1">
    <source>
        <dbReference type="ARBA" id="ARBA00004429"/>
    </source>
</evidence>
<evidence type="ECO:0000259" key="10">
    <source>
        <dbReference type="Pfam" id="PF04290"/>
    </source>
</evidence>
<evidence type="ECO:0000256" key="6">
    <source>
        <dbReference type="ARBA" id="ARBA00022989"/>
    </source>
</evidence>
<keyword evidence="6 9" id="KW-1133">Transmembrane helix</keyword>
<keyword evidence="4 9" id="KW-0997">Cell inner membrane</keyword>
<feature type="transmembrane region" description="Helical" evidence="9">
    <location>
        <begin position="12"/>
        <end position="32"/>
    </location>
</feature>
<evidence type="ECO:0000256" key="5">
    <source>
        <dbReference type="ARBA" id="ARBA00022692"/>
    </source>
</evidence>
<evidence type="ECO:0000256" key="4">
    <source>
        <dbReference type="ARBA" id="ARBA00022519"/>
    </source>
</evidence>
<dbReference type="EMBL" id="JARWAO010000002">
    <property type="protein sequence ID" value="MDR5895206.1"/>
    <property type="molecule type" value="Genomic_DNA"/>
</dbReference>
<proteinExistence type="inferred from homology"/>
<comment type="caution">
    <text evidence="11">The sequence shown here is derived from an EMBL/GenBank/DDBJ whole genome shotgun (WGS) entry which is preliminary data.</text>
</comment>
<evidence type="ECO:0000256" key="3">
    <source>
        <dbReference type="ARBA" id="ARBA00022475"/>
    </source>
</evidence>
<organism evidence="11 12">
    <name type="scientific">Larsenimonas suaedae</name>
    <dbReference type="NCBI Taxonomy" id="1851019"/>
    <lineage>
        <taxon>Bacteria</taxon>
        <taxon>Pseudomonadati</taxon>
        <taxon>Pseudomonadota</taxon>
        <taxon>Gammaproteobacteria</taxon>
        <taxon>Oceanospirillales</taxon>
        <taxon>Halomonadaceae</taxon>
        <taxon>Larsenimonas</taxon>
    </lineage>
</organism>
<comment type="function">
    <text evidence="9">Part of the tripartite ATP-independent periplasmic (TRAP) transport system.</text>
</comment>
<sequence length="187" mass="20130">MRFYLMPLYRLGAWLAGLSMLAIVTLITAQVLSRALDRLLVAVGHAPLGWTISGVSEIAGFLLVGATFLGSAYTFATRGHIRVTLVTERLPLRIRVLLEVVALTLALVLTGYLGIELWVLLEDSIAYDEVSYGLAAIPLVYPQAVLVSGIALLALAITETLLNTVVLGVIDPHRLDAPLPEQDSVVD</sequence>
<dbReference type="InterPro" id="IPR007387">
    <property type="entry name" value="TRAP_DctQ"/>
</dbReference>
<name>A0ABU1GUF4_9GAMM</name>
<keyword evidence="7 9" id="KW-0472">Membrane</keyword>
<keyword evidence="12" id="KW-1185">Reference proteome</keyword>
<keyword evidence="2 9" id="KW-0813">Transport</keyword>
<keyword evidence="5 9" id="KW-0812">Transmembrane</keyword>
<dbReference type="InterPro" id="IPR055348">
    <property type="entry name" value="DctQ"/>
</dbReference>
<comment type="subunit">
    <text evidence="9">The complex comprises the extracytoplasmic solute receptor protein and the two transmembrane proteins.</text>
</comment>